<dbReference type="CDD" id="cd01650">
    <property type="entry name" value="RT_nLTR_like"/>
    <property type="match status" value="1"/>
</dbReference>
<evidence type="ECO:0000313" key="3">
    <source>
        <dbReference type="Ensembl" id="ENSBIXP00000015766.1"/>
    </source>
</evidence>
<evidence type="ECO:0000259" key="2">
    <source>
        <dbReference type="PROSITE" id="PS50878"/>
    </source>
</evidence>
<dbReference type="Ensembl" id="ENSBIXT00000027367.1">
    <property type="protein sequence ID" value="ENSBIXP00000015766.1"/>
    <property type="gene ID" value="ENSBIXG00000020139.1"/>
</dbReference>
<dbReference type="OMA" id="RCISCEF"/>
<keyword evidence="4" id="KW-1185">Reference proteome</keyword>
<dbReference type="Pfam" id="PF00078">
    <property type="entry name" value="RVT_1"/>
    <property type="match status" value="1"/>
</dbReference>
<feature type="domain" description="Reverse transcriptase" evidence="2">
    <location>
        <begin position="182"/>
        <end position="450"/>
    </location>
</feature>
<dbReference type="InterPro" id="IPR043502">
    <property type="entry name" value="DNA/RNA_pol_sf"/>
</dbReference>
<reference evidence="3" key="3">
    <citation type="submission" date="2025-09" db="UniProtKB">
        <authorList>
            <consortium name="Ensembl"/>
        </authorList>
    </citation>
    <scope>IDENTIFICATION</scope>
</reference>
<evidence type="ECO:0000256" key="1">
    <source>
        <dbReference type="ARBA" id="ARBA00012493"/>
    </source>
</evidence>
<reference evidence="3 4" key="1">
    <citation type="submission" date="2018-11" db="EMBL/GenBank/DDBJ databases">
        <title>Haplotype-resolved cattle genomes.</title>
        <authorList>
            <person name="Low W.Y."/>
            <person name="Tearle R."/>
            <person name="Bickhart D.M."/>
            <person name="Rosen B.D."/>
            <person name="Koren S."/>
            <person name="Rhie A."/>
            <person name="Hiendleder S."/>
            <person name="Phillippy A.M."/>
            <person name="Smith T.P.L."/>
            <person name="Williams J.L."/>
        </authorList>
    </citation>
    <scope>NUCLEOTIDE SEQUENCE [LARGE SCALE GENOMIC DNA]</scope>
</reference>
<dbReference type="EC" id="2.7.7.49" evidence="1"/>
<dbReference type="PANTHER" id="PTHR47027:SF8">
    <property type="entry name" value="RIBONUCLEASE H"/>
    <property type="match status" value="1"/>
</dbReference>
<reference evidence="3" key="2">
    <citation type="submission" date="2025-08" db="UniProtKB">
        <authorList>
            <consortium name="Ensembl"/>
        </authorList>
    </citation>
    <scope>IDENTIFICATION</scope>
</reference>
<dbReference type="AlphaFoldDB" id="A0A4W2CRE3"/>
<dbReference type="InterPro" id="IPR000477">
    <property type="entry name" value="RT_dom"/>
</dbReference>
<dbReference type="Proteomes" id="UP000314981">
    <property type="component" value="Chromosome 5"/>
</dbReference>
<protein>
    <recommendedName>
        <fullName evidence="1">RNA-directed DNA polymerase</fullName>
        <ecNumber evidence="1">2.7.7.49</ecNumber>
    </recommendedName>
</protein>
<dbReference type="GO" id="GO:0003964">
    <property type="term" value="F:RNA-directed DNA polymerase activity"/>
    <property type="evidence" value="ECO:0007669"/>
    <property type="project" value="UniProtKB-EC"/>
</dbReference>
<proteinExistence type="predicted"/>
<name>A0A4W2CRE3_BOBOX</name>
<dbReference type="PROSITE" id="PS50878">
    <property type="entry name" value="RT_POL"/>
    <property type="match status" value="1"/>
</dbReference>
<accession>A0A4W2CRE3</accession>
<dbReference type="SUPFAM" id="SSF56672">
    <property type="entry name" value="DNA/RNA polymerases"/>
    <property type="match status" value="1"/>
</dbReference>
<sequence>MEKKCKKAKWLSGEALQIAVKRREVKSKGEKERYKHLNAEFQRIARREKKAFFSNQCKEIEENNRMGKTRDLFKKIRDTKGTFHAKMGSIKDRNGMDLTEAEDIKRWRQEYTEELYKKDLHDPDNHDGVITGLEPDIMECEVKWALESITTNKASGGDGIPVELFQILEDDTVKVLHSICQQIWKTQQRPQDWKSSVFIPIPKKGNAKECSNYRTIALISHTSKGMLKILQARLQQYVNHELPDVQTGFRKGRGTRDQIANIRWIMEKAREFQKNIYFCFIDYAKAFDCVDHKKLWKILKEMGIPDHLTCLLRNLYAGQEATVRTGHGTTDQFQIGKGVHQGCILSPCLFNLYAEYIMRNAGLEETQAGIKTAGRNINNPRYADDTTLMAESEEELKSLLMKVKVESEKVGLKLNIQKTKIMASSPITSWEIDGETGETVSDFIFLGSKITTDGDCRHEIKRRLLLGRKVMTNLDSKLQSRDITLPTKVHLVKAMVFPVVMYGCESWTVKKVERQRIDAFELWCWRRLLRVPWTARRSNQSILKEISPGLSLEGMMLKLQLQYFGHLIRRVDSLEKTLMLGGIGGRRRRGRQRMRWLDGIIDSMDVSLSELWELVMDREAWRAVIHGVAKSRSQSRT</sequence>
<organism evidence="3 4">
    <name type="scientific">Bos indicus x Bos taurus</name>
    <name type="common">Hybrid cattle</name>
    <dbReference type="NCBI Taxonomy" id="30522"/>
    <lineage>
        <taxon>Eukaryota</taxon>
        <taxon>Metazoa</taxon>
        <taxon>Chordata</taxon>
        <taxon>Craniata</taxon>
        <taxon>Vertebrata</taxon>
        <taxon>Euteleostomi</taxon>
        <taxon>Mammalia</taxon>
        <taxon>Eutheria</taxon>
        <taxon>Laurasiatheria</taxon>
        <taxon>Artiodactyla</taxon>
        <taxon>Ruminantia</taxon>
        <taxon>Pecora</taxon>
        <taxon>Bovidae</taxon>
        <taxon>Bovinae</taxon>
        <taxon>Bos</taxon>
    </lineage>
</organism>
<dbReference type="PANTHER" id="PTHR47027">
    <property type="entry name" value="REVERSE TRANSCRIPTASE DOMAIN-CONTAINING PROTEIN"/>
    <property type="match status" value="1"/>
</dbReference>
<evidence type="ECO:0000313" key="4">
    <source>
        <dbReference type="Proteomes" id="UP000314981"/>
    </source>
</evidence>